<feature type="region of interest" description="Disordered" evidence="1">
    <location>
        <begin position="90"/>
        <end position="121"/>
    </location>
</feature>
<evidence type="ECO:0000313" key="3">
    <source>
        <dbReference type="Proteomes" id="UP000616885"/>
    </source>
</evidence>
<organism evidence="2 3">
    <name type="scientific">Bionectria ochroleuca</name>
    <name type="common">Gliocladium roseum</name>
    <dbReference type="NCBI Taxonomy" id="29856"/>
    <lineage>
        <taxon>Eukaryota</taxon>
        <taxon>Fungi</taxon>
        <taxon>Dikarya</taxon>
        <taxon>Ascomycota</taxon>
        <taxon>Pezizomycotina</taxon>
        <taxon>Sordariomycetes</taxon>
        <taxon>Hypocreomycetidae</taxon>
        <taxon>Hypocreales</taxon>
        <taxon>Bionectriaceae</taxon>
        <taxon>Clonostachys</taxon>
    </lineage>
</organism>
<feature type="compositionally biased region" description="Low complexity" evidence="1">
    <location>
        <begin position="101"/>
        <end position="118"/>
    </location>
</feature>
<evidence type="ECO:0000313" key="2">
    <source>
        <dbReference type="EMBL" id="KAF9756554.1"/>
    </source>
</evidence>
<accession>A0A8H7TTQ4</accession>
<reference evidence="2" key="1">
    <citation type="submission" date="2020-10" db="EMBL/GenBank/DDBJ databases">
        <title>High-Quality Genome Resource of Clonostachys rosea strain S41 by Oxford Nanopore Long-Read Sequencing.</title>
        <authorList>
            <person name="Wang H."/>
        </authorList>
    </citation>
    <scope>NUCLEOTIDE SEQUENCE</scope>
    <source>
        <strain evidence="2">S41</strain>
    </source>
</reference>
<dbReference type="Proteomes" id="UP000616885">
    <property type="component" value="Unassembled WGS sequence"/>
</dbReference>
<name>A0A8H7TTQ4_BIOOC</name>
<protein>
    <submittedName>
        <fullName evidence="2">Uncharacterized protein</fullName>
    </submittedName>
</protein>
<evidence type="ECO:0000256" key="1">
    <source>
        <dbReference type="SAM" id="MobiDB-lite"/>
    </source>
</evidence>
<sequence>MDLCLECNVHLDSIPRLTLQAWSERLSLIRTIRKQGSVTTAVSLYATLHVACTCASQKATPVSSLHHTPHRVQSCCHRYVNLLITSQPSKRQDSRRGLLVSSTRQQRSSESSTSTGRGNVYIGLPIQQRTTTSHKDKNWWAAVHPAVTQHSFARIH</sequence>
<comment type="caution">
    <text evidence="2">The sequence shown here is derived from an EMBL/GenBank/DDBJ whole genome shotgun (WGS) entry which is preliminary data.</text>
</comment>
<dbReference type="AlphaFoldDB" id="A0A8H7TTQ4"/>
<proteinExistence type="predicted"/>
<gene>
    <name evidence="2" type="ORF">IM811_007498</name>
</gene>
<dbReference type="EMBL" id="JADCTT010000002">
    <property type="protein sequence ID" value="KAF9756554.1"/>
    <property type="molecule type" value="Genomic_DNA"/>
</dbReference>